<keyword evidence="1" id="KW-1133">Transmembrane helix</keyword>
<reference evidence="2" key="2">
    <citation type="journal article" date="2022" name="Sci. Total Environ.">
        <title>Prevalence, transmission, and molecular epidemiology of tet(X)-positive bacteria among humans, animals, and environmental niches in China: An epidemiological, and genomic-based study.</title>
        <authorList>
            <person name="Dong N."/>
            <person name="Zeng Y."/>
            <person name="Cai C."/>
            <person name="Sun C."/>
            <person name="Lu J."/>
            <person name="Liu C."/>
            <person name="Zhou H."/>
            <person name="Sun Q."/>
            <person name="Shu L."/>
            <person name="Wang H."/>
            <person name="Wang Y."/>
            <person name="Wang S."/>
            <person name="Wu C."/>
            <person name="Chan E.W."/>
            <person name="Chen G."/>
            <person name="Shen Z."/>
            <person name="Chen S."/>
            <person name="Zhang R."/>
        </authorList>
    </citation>
    <scope>NUCLEOTIDE SEQUENCE</scope>
    <source>
        <strain evidence="2">210</strain>
    </source>
</reference>
<dbReference type="AlphaFoldDB" id="A0AAW7DEZ3"/>
<name>A0AAW7DEZ3_9FLAO</name>
<dbReference type="Proteomes" id="UP001173578">
    <property type="component" value="Unassembled WGS sequence"/>
</dbReference>
<keyword evidence="1" id="KW-0812">Transmembrane</keyword>
<dbReference type="RefSeq" id="WP_286484592.1">
    <property type="nucleotide sequence ID" value="NZ_JACALR010000001.1"/>
</dbReference>
<comment type="caution">
    <text evidence="2">The sequence shown here is derived from an EMBL/GenBank/DDBJ whole genome shotgun (WGS) entry which is preliminary data.</text>
</comment>
<organism evidence="2 3">
    <name type="scientific">Empedobacter falsenii</name>
    <dbReference type="NCBI Taxonomy" id="343874"/>
    <lineage>
        <taxon>Bacteria</taxon>
        <taxon>Pseudomonadati</taxon>
        <taxon>Bacteroidota</taxon>
        <taxon>Flavobacteriia</taxon>
        <taxon>Flavobacteriales</taxon>
        <taxon>Weeksellaceae</taxon>
        <taxon>Empedobacter</taxon>
    </lineage>
</organism>
<feature type="transmembrane region" description="Helical" evidence="1">
    <location>
        <begin position="177"/>
        <end position="200"/>
    </location>
</feature>
<reference evidence="2" key="1">
    <citation type="submission" date="2020-06" db="EMBL/GenBank/DDBJ databases">
        <authorList>
            <person name="Dong N."/>
        </authorList>
    </citation>
    <scope>NUCLEOTIDE SEQUENCE</scope>
    <source>
        <strain evidence="2">210</strain>
    </source>
</reference>
<dbReference type="EMBL" id="JACALR010000001">
    <property type="protein sequence ID" value="MDM1549697.1"/>
    <property type="molecule type" value="Genomic_DNA"/>
</dbReference>
<sequence length="205" mass="24760">MKNELQNIYLNYKLDFIRADEIPNYIIDLLSKNIINDMIFWEIASLNKPYKNEIEDYFNILIAKKLLDEINDKLLIEISSYWWSCNLINNDKFLSVIENKKNTTSILRKDIEYFTYINYCDWDYELKIKNELNNILEKSIYSKLFDEFYILKVQEEINIELSNKNSIKDIDIKPKHIFQIICALPILFIYSILSLIKYFIKNFTK</sequence>
<protein>
    <submittedName>
        <fullName evidence="2">Uncharacterized protein</fullName>
    </submittedName>
</protein>
<gene>
    <name evidence="2" type="ORF">HX095_00485</name>
</gene>
<evidence type="ECO:0000313" key="3">
    <source>
        <dbReference type="Proteomes" id="UP001173578"/>
    </source>
</evidence>
<accession>A0AAW7DEZ3</accession>
<keyword evidence="1" id="KW-0472">Membrane</keyword>
<proteinExistence type="predicted"/>
<evidence type="ECO:0000256" key="1">
    <source>
        <dbReference type="SAM" id="Phobius"/>
    </source>
</evidence>
<evidence type="ECO:0000313" key="2">
    <source>
        <dbReference type="EMBL" id="MDM1549697.1"/>
    </source>
</evidence>